<dbReference type="OrthoDB" id="40334at2759"/>
<evidence type="ECO:0000256" key="3">
    <source>
        <dbReference type="ARBA" id="ARBA00023002"/>
    </source>
</evidence>
<proteinExistence type="predicted"/>
<evidence type="ECO:0000256" key="1">
    <source>
        <dbReference type="ARBA" id="ARBA00004496"/>
    </source>
</evidence>
<comment type="subcellular location">
    <subcellularLocation>
        <location evidence="1">Cytoplasm</location>
    </subcellularLocation>
</comment>
<protein>
    <submittedName>
        <fullName evidence="6">Prostamide/prostaglandin F synthase-like</fullName>
    </submittedName>
</protein>
<evidence type="ECO:0000313" key="6">
    <source>
        <dbReference type="RefSeq" id="XP_031560410.1"/>
    </source>
</evidence>
<evidence type="ECO:0000256" key="4">
    <source>
        <dbReference type="SAM" id="MobiDB-lite"/>
    </source>
</evidence>
<dbReference type="KEGG" id="aten:116296525"/>
<dbReference type="InParanoid" id="A0A6P8I6R0"/>
<dbReference type="InterPro" id="IPR032801">
    <property type="entry name" value="PXL2A/B/C"/>
</dbReference>
<name>A0A6P8I6R0_ACTTE</name>
<evidence type="ECO:0000313" key="5">
    <source>
        <dbReference type="Proteomes" id="UP000515163"/>
    </source>
</evidence>
<dbReference type="Pfam" id="PF13911">
    <property type="entry name" value="AhpC-TSA_2"/>
    <property type="match status" value="1"/>
</dbReference>
<organism evidence="5 6">
    <name type="scientific">Actinia tenebrosa</name>
    <name type="common">Australian red waratah sea anemone</name>
    <dbReference type="NCBI Taxonomy" id="6105"/>
    <lineage>
        <taxon>Eukaryota</taxon>
        <taxon>Metazoa</taxon>
        <taxon>Cnidaria</taxon>
        <taxon>Anthozoa</taxon>
        <taxon>Hexacorallia</taxon>
        <taxon>Actiniaria</taxon>
        <taxon>Actiniidae</taxon>
        <taxon>Actinia</taxon>
    </lineage>
</organism>
<reference evidence="6" key="1">
    <citation type="submission" date="2025-08" db="UniProtKB">
        <authorList>
            <consortium name="RefSeq"/>
        </authorList>
    </citation>
    <scope>IDENTIFICATION</scope>
    <source>
        <tissue evidence="6">Tentacle</tissue>
    </source>
</reference>
<sequence length="102" mass="10345">MGGLLAKETRQSLSKSNAKGIKGNMKGDGMQTGGLLIVSQEGKVLFSHSQTSPGDHVPNVTILEALGIKDEGEGGETSAGGEASGGAKMECNEDACTLPAKK</sequence>
<dbReference type="GO" id="GO:0001516">
    <property type="term" value="P:prostaglandin biosynthetic process"/>
    <property type="evidence" value="ECO:0007669"/>
    <property type="project" value="TreeGrafter"/>
</dbReference>
<dbReference type="PANTHER" id="PTHR28630">
    <property type="match status" value="1"/>
</dbReference>
<keyword evidence="2" id="KW-0963">Cytoplasm</keyword>
<keyword evidence="5" id="KW-1185">Reference proteome</keyword>
<dbReference type="AlphaFoldDB" id="A0A6P8I6R0"/>
<dbReference type="GeneID" id="116296525"/>
<gene>
    <name evidence="6" type="primary">LOC116296525</name>
</gene>
<dbReference type="Proteomes" id="UP000515163">
    <property type="component" value="Unplaced"/>
</dbReference>
<dbReference type="PANTHER" id="PTHR28630:SF29">
    <property type="entry name" value="PROSTAMIDE_PROSTAGLANDIN F SYNTHASE"/>
    <property type="match status" value="1"/>
</dbReference>
<feature type="compositionally biased region" description="Gly residues" evidence="4">
    <location>
        <begin position="75"/>
        <end position="84"/>
    </location>
</feature>
<dbReference type="GO" id="GO:0005737">
    <property type="term" value="C:cytoplasm"/>
    <property type="evidence" value="ECO:0007669"/>
    <property type="project" value="UniProtKB-SubCell"/>
</dbReference>
<evidence type="ECO:0000256" key="2">
    <source>
        <dbReference type="ARBA" id="ARBA00022490"/>
    </source>
</evidence>
<accession>A0A6P8I6R0</accession>
<keyword evidence="3" id="KW-0560">Oxidoreductase</keyword>
<feature type="region of interest" description="Disordered" evidence="4">
    <location>
        <begin position="67"/>
        <end position="102"/>
    </location>
</feature>
<dbReference type="RefSeq" id="XP_031560410.1">
    <property type="nucleotide sequence ID" value="XM_031704550.1"/>
</dbReference>
<dbReference type="GO" id="GO:0047017">
    <property type="term" value="F:prostaglandin F synthase activity"/>
    <property type="evidence" value="ECO:0007669"/>
    <property type="project" value="TreeGrafter"/>
</dbReference>
<feature type="region of interest" description="Disordered" evidence="4">
    <location>
        <begin position="1"/>
        <end position="27"/>
    </location>
</feature>